<evidence type="ECO:0000313" key="4">
    <source>
        <dbReference type="Proteomes" id="UP000494106"/>
    </source>
</evidence>
<evidence type="ECO:0000259" key="2">
    <source>
        <dbReference type="Pfam" id="PF13843"/>
    </source>
</evidence>
<dbReference type="PANTHER" id="PTHR46599">
    <property type="entry name" value="PIGGYBAC TRANSPOSABLE ELEMENT-DERIVED PROTEIN 4"/>
    <property type="match status" value="1"/>
</dbReference>
<dbReference type="PANTHER" id="PTHR46599:SF6">
    <property type="entry name" value="DUAL SPECIFICITY PHOSPHATASE 26"/>
    <property type="match status" value="1"/>
</dbReference>
<evidence type="ECO:0000313" key="3">
    <source>
        <dbReference type="EMBL" id="CAB3225846.1"/>
    </source>
</evidence>
<dbReference type="AlphaFoldDB" id="A0A8S0Z140"/>
<gene>
    <name evidence="3" type="ORF">APLA_LOCUS2615</name>
</gene>
<proteinExistence type="predicted"/>
<sequence length="247" mass="28235">MPSIGDKATRQDRRASDKFAPIREFWEKFIGHCKQWYKPSSYLTIDEQLVGFRGRCPFRIYIPNKPNKYGIKIVMVADSNSKYVYNATPYLGKGTNCDNMPLATHLVKQLCEPVYGTNRNIAMDNWFTSVPLASELLQDPYKLTLVGTIRSNKREIPPEMKKKKQERLILRCLHLMTIPQNKAGANTKQKHSRRYSSGSKFRRAAEIFNTPLSISQRTSLSRSIDAETPAEIVTPGTSWDSPKMSQV</sequence>
<evidence type="ECO:0000256" key="1">
    <source>
        <dbReference type="SAM" id="MobiDB-lite"/>
    </source>
</evidence>
<feature type="compositionally biased region" description="Polar residues" evidence="1">
    <location>
        <begin position="235"/>
        <end position="247"/>
    </location>
</feature>
<dbReference type="Pfam" id="PF13843">
    <property type="entry name" value="DDE_Tnp_1_7"/>
    <property type="match status" value="1"/>
</dbReference>
<feature type="region of interest" description="Disordered" evidence="1">
    <location>
        <begin position="218"/>
        <end position="247"/>
    </location>
</feature>
<dbReference type="InterPro" id="IPR029526">
    <property type="entry name" value="PGBD"/>
</dbReference>
<protein>
    <recommendedName>
        <fullName evidence="2">PiggyBac transposable element-derived protein domain-containing protein</fullName>
    </recommendedName>
</protein>
<dbReference type="OrthoDB" id="10057959at2759"/>
<organism evidence="3 4">
    <name type="scientific">Arctia plantaginis</name>
    <name type="common">Wood tiger moth</name>
    <name type="synonym">Phalaena plantaginis</name>
    <dbReference type="NCBI Taxonomy" id="874455"/>
    <lineage>
        <taxon>Eukaryota</taxon>
        <taxon>Metazoa</taxon>
        <taxon>Ecdysozoa</taxon>
        <taxon>Arthropoda</taxon>
        <taxon>Hexapoda</taxon>
        <taxon>Insecta</taxon>
        <taxon>Pterygota</taxon>
        <taxon>Neoptera</taxon>
        <taxon>Endopterygota</taxon>
        <taxon>Lepidoptera</taxon>
        <taxon>Glossata</taxon>
        <taxon>Ditrysia</taxon>
        <taxon>Noctuoidea</taxon>
        <taxon>Erebidae</taxon>
        <taxon>Arctiinae</taxon>
        <taxon>Arctia</taxon>
    </lineage>
</organism>
<keyword evidence="4" id="KW-1185">Reference proteome</keyword>
<dbReference type="EMBL" id="CADEBC010000208">
    <property type="protein sequence ID" value="CAB3225846.1"/>
    <property type="molecule type" value="Genomic_DNA"/>
</dbReference>
<accession>A0A8S0Z140</accession>
<name>A0A8S0Z140_ARCPL</name>
<feature type="domain" description="PiggyBac transposable element-derived protein" evidence="2">
    <location>
        <begin position="9"/>
        <end position="167"/>
    </location>
</feature>
<reference evidence="3 4" key="1">
    <citation type="submission" date="2020-04" db="EMBL/GenBank/DDBJ databases">
        <authorList>
            <person name="Wallbank WR R."/>
            <person name="Pardo Diaz C."/>
            <person name="Kozak K."/>
            <person name="Martin S."/>
            <person name="Jiggins C."/>
            <person name="Moest M."/>
            <person name="Warren A I."/>
            <person name="Byers J.R.P. K."/>
            <person name="Montejo-Kovacevich G."/>
            <person name="Yen C E."/>
        </authorList>
    </citation>
    <scope>NUCLEOTIDE SEQUENCE [LARGE SCALE GENOMIC DNA]</scope>
</reference>
<dbReference type="Proteomes" id="UP000494106">
    <property type="component" value="Unassembled WGS sequence"/>
</dbReference>
<comment type="caution">
    <text evidence="3">The sequence shown here is derived from an EMBL/GenBank/DDBJ whole genome shotgun (WGS) entry which is preliminary data.</text>
</comment>